<protein>
    <submittedName>
        <fullName evidence="1">Uncharacterized protein</fullName>
    </submittedName>
</protein>
<reference evidence="2" key="1">
    <citation type="journal article" date="2014" name="Nat. Genet.">
        <title>Genome of the human hookworm Necator americanus.</title>
        <authorList>
            <person name="Tang Y.T."/>
            <person name="Gao X."/>
            <person name="Rosa B.A."/>
            <person name="Abubucker S."/>
            <person name="Hallsworth-Pepin K."/>
            <person name="Martin J."/>
            <person name="Tyagi R."/>
            <person name="Heizer E."/>
            <person name="Zhang X."/>
            <person name="Bhonagiri-Palsikar V."/>
            <person name="Minx P."/>
            <person name="Warren W.C."/>
            <person name="Wang Q."/>
            <person name="Zhan B."/>
            <person name="Hotez P.J."/>
            <person name="Sternberg P.W."/>
            <person name="Dougall A."/>
            <person name="Gaze S.T."/>
            <person name="Mulvenna J."/>
            <person name="Sotillo J."/>
            <person name="Ranganathan S."/>
            <person name="Rabelo E.M."/>
            <person name="Wilson R.K."/>
            <person name="Felgner P.L."/>
            <person name="Bethony J."/>
            <person name="Hawdon J.M."/>
            <person name="Gasser R.B."/>
            <person name="Loukas A."/>
            <person name="Mitreva M."/>
        </authorList>
    </citation>
    <scope>NUCLEOTIDE SEQUENCE [LARGE SCALE GENOMIC DNA]</scope>
</reference>
<evidence type="ECO:0000313" key="2">
    <source>
        <dbReference type="Proteomes" id="UP000053676"/>
    </source>
</evidence>
<sequence>MKKQTSGGATIQLTIEPNAIYVANSLRNVRSCVRLATLTYGYELGTLLPTDGNFSTHFSKINK</sequence>
<gene>
    <name evidence="1" type="ORF">NECAME_18777</name>
</gene>
<dbReference type="Proteomes" id="UP000053676">
    <property type="component" value="Unassembled WGS sequence"/>
</dbReference>
<dbReference type="EMBL" id="KI663752">
    <property type="protein sequence ID" value="ETN72597.1"/>
    <property type="molecule type" value="Genomic_DNA"/>
</dbReference>
<organism evidence="1 2">
    <name type="scientific">Necator americanus</name>
    <name type="common">Human hookworm</name>
    <dbReference type="NCBI Taxonomy" id="51031"/>
    <lineage>
        <taxon>Eukaryota</taxon>
        <taxon>Metazoa</taxon>
        <taxon>Ecdysozoa</taxon>
        <taxon>Nematoda</taxon>
        <taxon>Chromadorea</taxon>
        <taxon>Rhabditida</taxon>
        <taxon>Rhabditina</taxon>
        <taxon>Rhabditomorpha</taxon>
        <taxon>Strongyloidea</taxon>
        <taxon>Ancylostomatidae</taxon>
        <taxon>Bunostominae</taxon>
        <taxon>Necator</taxon>
    </lineage>
</organism>
<name>W2SV71_NECAM</name>
<accession>W2SV71</accession>
<evidence type="ECO:0000313" key="1">
    <source>
        <dbReference type="EMBL" id="ETN72597.1"/>
    </source>
</evidence>
<proteinExistence type="predicted"/>
<dbReference type="KEGG" id="nai:NECAME_18777"/>
<dbReference type="AlphaFoldDB" id="W2SV71"/>
<keyword evidence="2" id="KW-1185">Reference proteome</keyword>